<keyword evidence="1" id="KW-0732">Signal</keyword>
<organism evidence="2 3">
    <name type="scientific">Aspergillus brasiliensis (strain CBS 101740 / IMI 381727 / IBT 21946)</name>
    <dbReference type="NCBI Taxonomy" id="767769"/>
    <lineage>
        <taxon>Eukaryota</taxon>
        <taxon>Fungi</taxon>
        <taxon>Dikarya</taxon>
        <taxon>Ascomycota</taxon>
        <taxon>Pezizomycotina</taxon>
        <taxon>Eurotiomycetes</taxon>
        <taxon>Eurotiomycetidae</taxon>
        <taxon>Eurotiales</taxon>
        <taxon>Aspergillaceae</taxon>
        <taxon>Aspergillus</taxon>
        <taxon>Aspergillus subgen. Circumdati</taxon>
    </lineage>
</organism>
<dbReference type="OMA" id="CYTQEQE"/>
<evidence type="ECO:0000313" key="2">
    <source>
        <dbReference type="EMBL" id="OJJ66775.1"/>
    </source>
</evidence>
<keyword evidence="3" id="KW-1185">Reference proteome</keyword>
<dbReference type="OrthoDB" id="4430181at2759"/>
<sequence length="105" mass="11550">MFFNKSILAAAMAVFASGVVGQFIDIEYGTSESDVYQQKVELQELTELDHPGTYSYFSTPDLCDLYSNTEDDPTESEVSGSGSIPSTYIDAVYCYTQEQEEGLGL</sequence>
<dbReference type="Proteomes" id="UP000184499">
    <property type="component" value="Unassembled WGS sequence"/>
</dbReference>
<feature type="chain" id="PRO_5012544273" evidence="1">
    <location>
        <begin position="22"/>
        <end position="105"/>
    </location>
</feature>
<evidence type="ECO:0000256" key="1">
    <source>
        <dbReference type="SAM" id="SignalP"/>
    </source>
</evidence>
<evidence type="ECO:0000313" key="3">
    <source>
        <dbReference type="Proteomes" id="UP000184499"/>
    </source>
</evidence>
<feature type="signal peptide" evidence="1">
    <location>
        <begin position="1"/>
        <end position="21"/>
    </location>
</feature>
<dbReference type="AlphaFoldDB" id="A0A1L9U518"/>
<protein>
    <submittedName>
        <fullName evidence="2">Uncharacterized protein</fullName>
    </submittedName>
</protein>
<dbReference type="RefSeq" id="XP_067474025.1">
    <property type="nucleotide sequence ID" value="XM_067620120.1"/>
</dbReference>
<dbReference type="VEuPathDB" id="FungiDB:ASPBRDRAFT_188208"/>
<dbReference type="EMBL" id="KV878697">
    <property type="protein sequence ID" value="OJJ66775.1"/>
    <property type="molecule type" value="Genomic_DNA"/>
</dbReference>
<name>A0A1L9U518_ASPBC</name>
<reference evidence="3" key="1">
    <citation type="journal article" date="2017" name="Genome Biol.">
        <title>Comparative genomics reveals high biological diversity and specific adaptations in the industrially and medically important fungal genus Aspergillus.</title>
        <authorList>
            <person name="de Vries R.P."/>
            <person name="Riley R."/>
            <person name="Wiebenga A."/>
            <person name="Aguilar-Osorio G."/>
            <person name="Amillis S."/>
            <person name="Uchima C.A."/>
            <person name="Anderluh G."/>
            <person name="Asadollahi M."/>
            <person name="Askin M."/>
            <person name="Barry K."/>
            <person name="Battaglia E."/>
            <person name="Bayram O."/>
            <person name="Benocci T."/>
            <person name="Braus-Stromeyer S.A."/>
            <person name="Caldana C."/>
            <person name="Canovas D."/>
            <person name="Cerqueira G.C."/>
            <person name="Chen F."/>
            <person name="Chen W."/>
            <person name="Choi C."/>
            <person name="Clum A."/>
            <person name="Dos Santos R.A."/>
            <person name="Damasio A.R."/>
            <person name="Diallinas G."/>
            <person name="Emri T."/>
            <person name="Fekete E."/>
            <person name="Flipphi M."/>
            <person name="Freyberg S."/>
            <person name="Gallo A."/>
            <person name="Gournas C."/>
            <person name="Habgood R."/>
            <person name="Hainaut M."/>
            <person name="Harispe M.L."/>
            <person name="Henrissat B."/>
            <person name="Hilden K.S."/>
            <person name="Hope R."/>
            <person name="Hossain A."/>
            <person name="Karabika E."/>
            <person name="Karaffa L."/>
            <person name="Karanyi Z."/>
            <person name="Krasevec N."/>
            <person name="Kuo A."/>
            <person name="Kusch H."/>
            <person name="LaButti K."/>
            <person name="Lagendijk E.L."/>
            <person name="Lapidus A."/>
            <person name="Levasseur A."/>
            <person name="Lindquist E."/>
            <person name="Lipzen A."/>
            <person name="Logrieco A.F."/>
            <person name="MacCabe A."/>
            <person name="Maekelae M.R."/>
            <person name="Malavazi I."/>
            <person name="Melin P."/>
            <person name="Meyer V."/>
            <person name="Mielnichuk N."/>
            <person name="Miskei M."/>
            <person name="Molnar A.P."/>
            <person name="Mule G."/>
            <person name="Ngan C.Y."/>
            <person name="Orejas M."/>
            <person name="Orosz E."/>
            <person name="Ouedraogo J.P."/>
            <person name="Overkamp K.M."/>
            <person name="Park H.-S."/>
            <person name="Perrone G."/>
            <person name="Piumi F."/>
            <person name="Punt P.J."/>
            <person name="Ram A.F."/>
            <person name="Ramon A."/>
            <person name="Rauscher S."/>
            <person name="Record E."/>
            <person name="Riano-Pachon D.M."/>
            <person name="Robert V."/>
            <person name="Roehrig J."/>
            <person name="Ruller R."/>
            <person name="Salamov A."/>
            <person name="Salih N.S."/>
            <person name="Samson R.A."/>
            <person name="Sandor E."/>
            <person name="Sanguinetti M."/>
            <person name="Schuetze T."/>
            <person name="Sepcic K."/>
            <person name="Shelest E."/>
            <person name="Sherlock G."/>
            <person name="Sophianopoulou V."/>
            <person name="Squina F.M."/>
            <person name="Sun H."/>
            <person name="Susca A."/>
            <person name="Todd R.B."/>
            <person name="Tsang A."/>
            <person name="Unkles S.E."/>
            <person name="van de Wiele N."/>
            <person name="van Rossen-Uffink D."/>
            <person name="Oliveira J.V."/>
            <person name="Vesth T.C."/>
            <person name="Visser J."/>
            <person name="Yu J.-H."/>
            <person name="Zhou M."/>
            <person name="Andersen M.R."/>
            <person name="Archer D.B."/>
            <person name="Baker S.E."/>
            <person name="Benoit I."/>
            <person name="Brakhage A.A."/>
            <person name="Braus G.H."/>
            <person name="Fischer R."/>
            <person name="Frisvad J.C."/>
            <person name="Goldman G.H."/>
            <person name="Houbraken J."/>
            <person name="Oakley B."/>
            <person name="Pocsi I."/>
            <person name="Scazzocchio C."/>
            <person name="Seiboth B."/>
            <person name="vanKuyk P.A."/>
            <person name="Wortman J."/>
            <person name="Dyer P.S."/>
            <person name="Grigoriev I.V."/>
        </authorList>
    </citation>
    <scope>NUCLEOTIDE SEQUENCE [LARGE SCALE GENOMIC DNA]</scope>
    <source>
        <strain evidence="3">CBS 101740 / IMI 381727 / IBT 21946</strain>
    </source>
</reference>
<dbReference type="GeneID" id="93572608"/>
<accession>A0A1L9U518</accession>
<gene>
    <name evidence="2" type="ORF">ASPBRDRAFT_188208</name>
</gene>
<proteinExistence type="predicted"/>